<name>A0A419AW77_PECCA</name>
<dbReference type="Gene3D" id="3.90.1580.10">
    <property type="entry name" value="paralog of FGE (formylglycine-generating enzyme)"/>
    <property type="match status" value="1"/>
</dbReference>
<organism evidence="3 4">
    <name type="scientific">Pectobacterium carotovorum</name>
    <name type="common">Erwinia carotovora</name>
    <dbReference type="NCBI Taxonomy" id="554"/>
    <lineage>
        <taxon>Bacteria</taxon>
        <taxon>Pseudomonadati</taxon>
        <taxon>Pseudomonadota</taxon>
        <taxon>Gammaproteobacteria</taxon>
        <taxon>Enterobacterales</taxon>
        <taxon>Pectobacteriaceae</taxon>
        <taxon>Pectobacterium</taxon>
    </lineage>
</organism>
<feature type="signal peptide" evidence="1">
    <location>
        <begin position="1"/>
        <end position="22"/>
    </location>
</feature>
<dbReference type="GO" id="GO:0120147">
    <property type="term" value="F:formylglycine-generating oxidase activity"/>
    <property type="evidence" value="ECO:0007669"/>
    <property type="project" value="TreeGrafter"/>
</dbReference>
<dbReference type="InterPro" id="IPR016187">
    <property type="entry name" value="CTDL_fold"/>
</dbReference>
<evidence type="ECO:0000256" key="1">
    <source>
        <dbReference type="SAM" id="SignalP"/>
    </source>
</evidence>
<feature type="domain" description="Sulfatase-modifying factor enzyme-like" evidence="2">
    <location>
        <begin position="36"/>
        <end position="292"/>
    </location>
</feature>
<reference evidence="3 4" key="1">
    <citation type="submission" date="2018-09" db="EMBL/GenBank/DDBJ databases">
        <title>Phylogenetic diversity of Pectobacterium and Dickeya strains causing blackleg disease of potato in Morocco.</title>
        <authorList>
            <person name="Oulghazi S."/>
            <person name="Moumni M."/>
            <person name="Faure D."/>
        </authorList>
    </citation>
    <scope>NUCLEOTIDE SEQUENCE [LARGE SCALE GENOMIC DNA]</scope>
    <source>
        <strain evidence="3 4">S1.15.11.2D</strain>
    </source>
</reference>
<sequence>MFKHCFIFLGLCLGLPFTPANSTPLPVTDVKAMGISEVVVKGGNFYVGSVFGSEDYAAHTNTVITSFAMTKTEITYQQYHALLEWADAHGYQLSGGCNGATFEDCLPPEQDGGLHPVTNVSWWDAVIFANVLSERQQLQPYYLTIDGKTLKRVPEDDNDKLIRENPQALGYRLPTLAEWQVAARGGKKGLADGTYGQRYAGSEQPDSVAHFPSDSQSFGTIPVASKRPNALGLYDMSGNVSEWLNESYAVEGGKTMYYFCGGSYLERTHSLASCDLHTPGFFMPDIGFRLVRTLDAK</sequence>
<feature type="chain" id="PRO_5019442949" evidence="1">
    <location>
        <begin position="23"/>
        <end position="297"/>
    </location>
</feature>
<comment type="caution">
    <text evidence="3">The sequence shown here is derived from an EMBL/GenBank/DDBJ whole genome shotgun (WGS) entry which is preliminary data.</text>
</comment>
<dbReference type="Pfam" id="PF03781">
    <property type="entry name" value="FGE-sulfatase"/>
    <property type="match status" value="1"/>
</dbReference>
<dbReference type="InterPro" id="IPR042095">
    <property type="entry name" value="SUMF_sf"/>
</dbReference>
<dbReference type="InterPro" id="IPR005532">
    <property type="entry name" value="SUMF_dom"/>
</dbReference>
<dbReference type="Proteomes" id="UP000283655">
    <property type="component" value="Unassembled WGS sequence"/>
</dbReference>
<keyword evidence="1" id="KW-0732">Signal</keyword>
<gene>
    <name evidence="3" type="ORF">D5071_10310</name>
</gene>
<dbReference type="PANTHER" id="PTHR23150">
    <property type="entry name" value="SULFATASE MODIFYING FACTOR 1, 2"/>
    <property type="match status" value="1"/>
</dbReference>
<proteinExistence type="predicted"/>
<dbReference type="SUPFAM" id="SSF56436">
    <property type="entry name" value="C-type lectin-like"/>
    <property type="match status" value="1"/>
</dbReference>
<evidence type="ECO:0000313" key="3">
    <source>
        <dbReference type="EMBL" id="RJL51486.1"/>
    </source>
</evidence>
<evidence type="ECO:0000259" key="2">
    <source>
        <dbReference type="Pfam" id="PF03781"/>
    </source>
</evidence>
<dbReference type="EMBL" id="QZDH01000021">
    <property type="protein sequence ID" value="RJL51486.1"/>
    <property type="molecule type" value="Genomic_DNA"/>
</dbReference>
<accession>A0A419AW77</accession>
<dbReference type="PANTHER" id="PTHR23150:SF19">
    <property type="entry name" value="FORMYLGLYCINE-GENERATING ENZYME"/>
    <property type="match status" value="1"/>
</dbReference>
<dbReference type="InterPro" id="IPR051043">
    <property type="entry name" value="Sulfatase_Mod_Factor_Kinase"/>
</dbReference>
<evidence type="ECO:0000313" key="4">
    <source>
        <dbReference type="Proteomes" id="UP000283655"/>
    </source>
</evidence>
<protein>
    <submittedName>
        <fullName evidence="3">Formylglycine-generating enzyme family protein</fullName>
    </submittedName>
</protein>
<dbReference type="AlphaFoldDB" id="A0A419AW77"/>